<evidence type="ECO:0000313" key="3">
    <source>
        <dbReference type="Proteomes" id="UP000006859"/>
    </source>
</evidence>
<protein>
    <recommendedName>
        <fullName evidence="4">Lysozyme inhibitor LprI N-terminal domain-containing protein</fullName>
    </recommendedName>
</protein>
<dbReference type="EMBL" id="CP002038">
    <property type="protein sequence ID" value="ADN00574.1"/>
    <property type="molecule type" value="Genomic_DNA"/>
</dbReference>
<gene>
    <name evidence="2" type="ordered locus">Dda3937_03229</name>
</gene>
<accession>E0SMD5</accession>
<evidence type="ECO:0000256" key="1">
    <source>
        <dbReference type="SAM" id="Phobius"/>
    </source>
</evidence>
<evidence type="ECO:0008006" key="4">
    <source>
        <dbReference type="Google" id="ProtNLM"/>
    </source>
</evidence>
<keyword evidence="1" id="KW-1133">Transmembrane helix</keyword>
<dbReference type="KEGG" id="ddd:Dda3937_03229"/>
<name>E0SMD5_DICD3</name>
<keyword evidence="3" id="KW-1185">Reference proteome</keyword>
<sequence length="135" mass="15887">MLLILIIMEIYKVNYNRNKKFITVITLLFIYVPHCFSAFSEKEKNELNSIDVKSENDKTTALKKLDQAIKKAIEDNPEKKRLILELRKSWDLTIEKKCQFEISESKGTDAETTKMNKCLVENYLDEIKYFDSILP</sequence>
<organism evidence="2 3">
    <name type="scientific">Dickeya dadantii (strain 3937)</name>
    <name type="common">Erwinia chrysanthemi (strain 3937)</name>
    <dbReference type="NCBI Taxonomy" id="198628"/>
    <lineage>
        <taxon>Bacteria</taxon>
        <taxon>Pseudomonadati</taxon>
        <taxon>Pseudomonadota</taxon>
        <taxon>Gammaproteobacteria</taxon>
        <taxon>Enterobacterales</taxon>
        <taxon>Pectobacteriaceae</taxon>
        <taxon>Dickeya</taxon>
    </lineage>
</organism>
<dbReference type="AlphaFoldDB" id="E0SMD5"/>
<proteinExistence type="predicted"/>
<keyword evidence="1" id="KW-0472">Membrane</keyword>
<keyword evidence="1" id="KW-0812">Transmembrane</keyword>
<dbReference type="PATRIC" id="fig|198628.6.peg.4331"/>
<dbReference type="HOGENOM" id="CLU_158601_0_0_6"/>
<evidence type="ECO:0000313" key="2">
    <source>
        <dbReference type="EMBL" id="ADN00574.1"/>
    </source>
</evidence>
<reference evidence="2 3" key="1">
    <citation type="journal article" date="2011" name="J. Bacteriol.">
        <title>Genome sequence of the plant-pathogenic bacterium Dickeya dadantii 3937.</title>
        <authorList>
            <person name="Glasner J.D."/>
            <person name="Yang C.H."/>
            <person name="Reverchon S."/>
            <person name="Hugouvieux-Cotte-Pattat N."/>
            <person name="Condemine G."/>
            <person name="Bohin J.P."/>
            <person name="Van Gijsegem F."/>
            <person name="Yang S."/>
            <person name="Franza T."/>
            <person name="Expert D."/>
            <person name="Plunkett G. III"/>
            <person name="San Francisco M.J."/>
            <person name="Charkowski A.O."/>
            <person name="Py B."/>
            <person name="Bell K."/>
            <person name="Rauscher L."/>
            <person name="Rodriguez-Palenzuela P."/>
            <person name="Toussaint A."/>
            <person name="Holeva M.C."/>
            <person name="He S.Y."/>
            <person name="Douet V."/>
            <person name="Boccara M."/>
            <person name="Blanco C."/>
            <person name="Toth I."/>
            <person name="Anderson B.D."/>
            <person name="Biehl B.S."/>
            <person name="Mau B."/>
            <person name="Flynn S.M."/>
            <person name="Barras F."/>
            <person name="Lindeberg M."/>
            <person name="Birch P.R."/>
            <person name="Tsuyumu S."/>
            <person name="Shi X."/>
            <person name="Hibbing M."/>
            <person name="Yap M.N."/>
            <person name="Carpentier M."/>
            <person name="Dassa E."/>
            <person name="Umehara M."/>
            <person name="Kim J.F."/>
            <person name="Rusch M."/>
            <person name="Soni P."/>
            <person name="Mayhew G.F."/>
            <person name="Fouts D.E."/>
            <person name="Gill S.R."/>
            <person name="Blattner F.R."/>
            <person name="Keen N.T."/>
            <person name="Perna N.T."/>
        </authorList>
    </citation>
    <scope>NUCLEOTIDE SEQUENCE [LARGE SCALE GENOMIC DNA]</scope>
    <source>
        <strain evidence="2 3">3937</strain>
    </source>
</reference>
<feature type="transmembrane region" description="Helical" evidence="1">
    <location>
        <begin position="21"/>
        <end position="39"/>
    </location>
</feature>
<dbReference type="Proteomes" id="UP000006859">
    <property type="component" value="Chromosome"/>
</dbReference>
<dbReference type="STRING" id="198628.Dda3937_03229"/>